<keyword evidence="1" id="KW-0378">Hydrolase</keyword>
<dbReference type="GO" id="GO:0051118">
    <property type="term" value="F:glucan endo-1,3-alpha-glucosidase activity"/>
    <property type="evidence" value="ECO:0007669"/>
    <property type="project" value="InterPro"/>
</dbReference>
<protein>
    <submittedName>
        <fullName evidence="1">Glycoside hydrolase</fullName>
    </submittedName>
</protein>
<dbReference type="InterPro" id="IPR005197">
    <property type="entry name" value="Glyco_hydro_71"/>
</dbReference>
<dbReference type="Pfam" id="PF03659">
    <property type="entry name" value="Glyco_hydro_71"/>
    <property type="match status" value="1"/>
</dbReference>
<evidence type="ECO:0000313" key="1">
    <source>
        <dbReference type="EMBL" id="KAJ7189559.1"/>
    </source>
</evidence>
<accession>A0AAD6UL84</accession>
<proteinExistence type="predicted"/>
<dbReference type="Gene3D" id="3.20.20.80">
    <property type="entry name" value="Glycosidases"/>
    <property type="match status" value="1"/>
</dbReference>
<evidence type="ECO:0000313" key="2">
    <source>
        <dbReference type="Proteomes" id="UP001219525"/>
    </source>
</evidence>
<organism evidence="1 2">
    <name type="scientific">Mycena pura</name>
    <dbReference type="NCBI Taxonomy" id="153505"/>
    <lineage>
        <taxon>Eukaryota</taxon>
        <taxon>Fungi</taxon>
        <taxon>Dikarya</taxon>
        <taxon>Basidiomycota</taxon>
        <taxon>Agaricomycotina</taxon>
        <taxon>Agaricomycetes</taxon>
        <taxon>Agaricomycetidae</taxon>
        <taxon>Agaricales</taxon>
        <taxon>Marasmiineae</taxon>
        <taxon>Mycenaceae</taxon>
        <taxon>Mycena</taxon>
    </lineage>
</organism>
<gene>
    <name evidence="1" type="ORF">GGX14DRAFT_609024</name>
</gene>
<dbReference type="Proteomes" id="UP001219525">
    <property type="component" value="Unassembled WGS sequence"/>
</dbReference>
<dbReference type="EMBL" id="JARJCW010000173">
    <property type="protein sequence ID" value="KAJ7189559.1"/>
    <property type="molecule type" value="Genomic_DNA"/>
</dbReference>
<name>A0AAD6UL84_9AGAR</name>
<dbReference type="CDD" id="cd11577">
    <property type="entry name" value="GH71"/>
    <property type="match status" value="1"/>
</dbReference>
<sequence>MVGNTYSYSFSDWAADIEEASSNYIDGFVLNVGKEDWQLDRVAICFEAAARSPASFYLFFSFDMRSLSYSFRNAQPFYLSRAHPNMFRYRGKVVFSTFAGENSTFGQHGLDAAWTFTKEAMQDIVPTHFMPAFFIDPARYPAIGAMDGASHMRFQWNGSWPLHLTPSHPRCEIEMPTLDTDRHHLANLGGRTFMAAVSPWFFTHYGPDSWNKNWIYRGDDWLFVRRWEQLIEMRSQIDIVQVISWNDYGESHYICPTVRGTQPASNAWVDGFPHKAWLRMNGFFAQAFKYGAYPPIQRDEIFLWGRLHPRDVDAPDKVPRPRNWELADDMFWVVVLSVAPATVVLYAGDSEPKSVQVGPGMTKLSRSLELNGGMRVTLYRGGILVAECDAVGFKFEGRPSVYNFNAFTAMS</sequence>
<reference evidence="1" key="1">
    <citation type="submission" date="2023-03" db="EMBL/GenBank/DDBJ databases">
        <title>Massive genome expansion in bonnet fungi (Mycena s.s.) driven by repeated elements and novel gene families across ecological guilds.</title>
        <authorList>
            <consortium name="Lawrence Berkeley National Laboratory"/>
            <person name="Harder C.B."/>
            <person name="Miyauchi S."/>
            <person name="Viragh M."/>
            <person name="Kuo A."/>
            <person name="Thoen E."/>
            <person name="Andreopoulos B."/>
            <person name="Lu D."/>
            <person name="Skrede I."/>
            <person name="Drula E."/>
            <person name="Henrissat B."/>
            <person name="Morin E."/>
            <person name="Kohler A."/>
            <person name="Barry K."/>
            <person name="LaButti K."/>
            <person name="Morin E."/>
            <person name="Salamov A."/>
            <person name="Lipzen A."/>
            <person name="Mereny Z."/>
            <person name="Hegedus B."/>
            <person name="Baldrian P."/>
            <person name="Stursova M."/>
            <person name="Weitz H."/>
            <person name="Taylor A."/>
            <person name="Grigoriev I.V."/>
            <person name="Nagy L.G."/>
            <person name="Martin F."/>
            <person name="Kauserud H."/>
        </authorList>
    </citation>
    <scope>NUCLEOTIDE SEQUENCE</scope>
    <source>
        <strain evidence="1">9144</strain>
    </source>
</reference>
<comment type="caution">
    <text evidence="1">The sequence shown here is derived from an EMBL/GenBank/DDBJ whole genome shotgun (WGS) entry which is preliminary data.</text>
</comment>
<keyword evidence="2" id="KW-1185">Reference proteome</keyword>
<dbReference type="AlphaFoldDB" id="A0AAD6UL84"/>